<evidence type="ECO:0000313" key="4">
    <source>
        <dbReference type="EMBL" id="AAP54397.1"/>
    </source>
</evidence>
<evidence type="ECO:0000256" key="2">
    <source>
        <dbReference type="ARBA" id="ARBA00022843"/>
    </source>
</evidence>
<feature type="domain" description="Ubiquitin-like" evidence="3">
    <location>
        <begin position="175"/>
        <end position="253"/>
    </location>
</feature>
<dbReference type="PROSITE" id="PS00299">
    <property type="entry name" value="UBIQUITIN_1"/>
    <property type="match status" value="1"/>
</dbReference>
<keyword evidence="2" id="KW-0832">Ubl conjugation</keyword>
<reference evidence="4" key="1">
    <citation type="journal article" date="2003" name="Science">
        <title>In-depth view of structure, activity, and evolution of rice chromosome 10.</title>
        <authorList>
            <consortium name="Rice Chromosome 10 Sequencing Consortium"/>
        </authorList>
    </citation>
    <scope>NUCLEOTIDE SEQUENCE [LARGE SCALE GENOMIC DNA]</scope>
</reference>
<dbReference type="InterPro" id="IPR000626">
    <property type="entry name" value="Ubiquitin-like_dom"/>
</dbReference>
<dbReference type="EMBL" id="DP000086">
    <property type="protein sequence ID" value="AAP54397.1"/>
    <property type="molecule type" value="Genomic_DNA"/>
</dbReference>
<protein>
    <submittedName>
        <fullName evidence="4">Ubiquitin family protein, expressed</fullName>
    </submittedName>
</protein>
<sequence>MQIPVDLITGATLTLEVEPSDTVESVKAKIKAMSGITEDFGLAYDGKQMDEADGHRTLADYGIRDPATEMQILVSGLRGNTWTLWVEPSDTVESVKLQLQEKDGLPPCQQRLIFEGRQLDDGDTVASCGIRKHSYLNLCGRLASCDCIRTHMEAQKLIQEHHQTLTTRPAATDEMQIFVRVLGGKKATALKVQPSDTVGSVKVKLYYRKKKKTMPCKQRLVFSGMELADDRTLASYGIEEESTLYLCAQRPMAAGRRMVTGGEKGRRMEEIQLALEATVRPIRANVFRAHARMALAADSVHRWQRRH</sequence>
<dbReference type="InterPro" id="IPR050158">
    <property type="entry name" value="Ubiquitin_ubiquitin-like"/>
</dbReference>
<dbReference type="InterPro" id="IPR019956">
    <property type="entry name" value="Ubiquitin_dom"/>
</dbReference>
<reference evidence="4" key="3">
    <citation type="submission" date="2006-07" db="EMBL/GenBank/DDBJ databases">
        <authorList>
            <person name="Buell R."/>
        </authorList>
    </citation>
    <scope>NUCLEOTIDE SEQUENCE</scope>
</reference>
<reference evidence="4" key="2">
    <citation type="submission" date="2003-05" db="EMBL/GenBank/DDBJ databases">
        <authorList>
            <person name="Buell C.R."/>
            <person name="Wing R.A."/>
            <person name="McCombie W.R."/>
            <person name="Messing J."/>
            <person name="Yuan Q."/>
            <person name="Ouyang S."/>
        </authorList>
    </citation>
    <scope>NUCLEOTIDE SEQUENCE</scope>
</reference>
<keyword evidence="1" id="KW-1017">Isopeptide bond</keyword>
<dbReference type="Gene3D" id="3.10.20.90">
    <property type="entry name" value="Phosphatidylinositol 3-kinase Catalytic Subunit, Chain A, domain 1"/>
    <property type="match status" value="3"/>
</dbReference>
<accession>A0A5S6R9I0</accession>
<dbReference type="Pfam" id="PF00240">
    <property type="entry name" value="ubiquitin"/>
    <property type="match status" value="3"/>
</dbReference>
<dbReference type="SMART" id="SM00213">
    <property type="entry name" value="UBQ"/>
    <property type="match status" value="3"/>
</dbReference>
<dbReference type="SUPFAM" id="SSF54236">
    <property type="entry name" value="Ubiquitin-like"/>
    <property type="match status" value="3"/>
</dbReference>
<evidence type="ECO:0000259" key="3">
    <source>
        <dbReference type="PROSITE" id="PS50053"/>
    </source>
</evidence>
<name>A0A5S6R9I0_ORYSJ</name>
<feature type="domain" description="Ubiquitin-like" evidence="3">
    <location>
        <begin position="1"/>
        <end position="68"/>
    </location>
</feature>
<dbReference type="PRINTS" id="PR00348">
    <property type="entry name" value="UBIQUITIN"/>
</dbReference>
<dbReference type="InterPro" id="IPR029071">
    <property type="entry name" value="Ubiquitin-like_domsf"/>
</dbReference>
<dbReference type="AlphaFoldDB" id="A0A5S6R9I0"/>
<organism evidence="4">
    <name type="scientific">Oryza sativa subsp. japonica</name>
    <name type="common">Rice</name>
    <dbReference type="NCBI Taxonomy" id="39947"/>
    <lineage>
        <taxon>Eukaryota</taxon>
        <taxon>Viridiplantae</taxon>
        <taxon>Streptophyta</taxon>
        <taxon>Embryophyta</taxon>
        <taxon>Tracheophyta</taxon>
        <taxon>Spermatophyta</taxon>
        <taxon>Magnoliopsida</taxon>
        <taxon>Liliopsida</taxon>
        <taxon>Poales</taxon>
        <taxon>Poaceae</taxon>
        <taxon>BOP clade</taxon>
        <taxon>Oryzoideae</taxon>
        <taxon>Oryzeae</taxon>
        <taxon>Oryzinae</taxon>
        <taxon>Oryza</taxon>
        <taxon>Oryza sativa</taxon>
    </lineage>
</organism>
<accession>Q9FWU7</accession>
<dbReference type="PANTHER" id="PTHR10666">
    <property type="entry name" value="UBIQUITIN"/>
    <property type="match status" value="1"/>
</dbReference>
<accession>Q7XD50</accession>
<dbReference type="GO" id="GO:0003729">
    <property type="term" value="F:mRNA binding"/>
    <property type="evidence" value="ECO:0007669"/>
    <property type="project" value="UniProtKB-ARBA"/>
</dbReference>
<dbReference type="PROSITE" id="PS50053">
    <property type="entry name" value="UBIQUITIN_2"/>
    <property type="match status" value="3"/>
</dbReference>
<gene>
    <name evidence="4" type="ordered locus">LOC_Os10g34960</name>
</gene>
<proteinExistence type="predicted"/>
<evidence type="ECO:0000256" key="1">
    <source>
        <dbReference type="ARBA" id="ARBA00022499"/>
    </source>
</evidence>
<feature type="domain" description="Ubiquitin-like" evidence="3">
    <location>
        <begin position="70"/>
        <end position="138"/>
    </location>
</feature>
<dbReference type="InterPro" id="IPR019954">
    <property type="entry name" value="Ubiquitin_CS"/>
</dbReference>